<accession>A0A6J4PV48</accession>
<reference evidence="3" key="1">
    <citation type="submission" date="2020-02" db="EMBL/GenBank/DDBJ databases">
        <authorList>
            <person name="Meier V. D."/>
        </authorList>
    </citation>
    <scope>NUCLEOTIDE SEQUENCE</scope>
    <source>
        <strain evidence="3">AVDCRST_MAG51</strain>
    </source>
</reference>
<protein>
    <recommendedName>
        <fullName evidence="4">Capsular polysaccharide synthesis enzyme CpsB</fullName>
    </recommendedName>
</protein>
<feature type="chain" id="PRO_5026807385" description="Capsular polysaccharide synthesis enzyme CpsB" evidence="2">
    <location>
        <begin position="25"/>
        <end position="437"/>
    </location>
</feature>
<proteinExistence type="predicted"/>
<evidence type="ECO:0000256" key="1">
    <source>
        <dbReference type="SAM" id="MobiDB-lite"/>
    </source>
</evidence>
<dbReference type="Pfam" id="PF10082">
    <property type="entry name" value="BBP2_2"/>
    <property type="match status" value="1"/>
</dbReference>
<dbReference type="InterPro" id="IPR018759">
    <property type="entry name" value="BBP2_2"/>
</dbReference>
<feature type="signal peptide" evidence="2">
    <location>
        <begin position="1"/>
        <end position="24"/>
    </location>
</feature>
<evidence type="ECO:0000256" key="2">
    <source>
        <dbReference type="SAM" id="SignalP"/>
    </source>
</evidence>
<gene>
    <name evidence="3" type="ORF">AVDCRST_MAG51-2365</name>
</gene>
<dbReference type="SUPFAM" id="SSF56935">
    <property type="entry name" value="Porins"/>
    <property type="match status" value="2"/>
</dbReference>
<dbReference type="EMBL" id="CADCUX010000504">
    <property type="protein sequence ID" value="CAA9426511.1"/>
    <property type="molecule type" value="Genomic_DNA"/>
</dbReference>
<feature type="region of interest" description="Disordered" evidence="1">
    <location>
        <begin position="29"/>
        <end position="56"/>
    </location>
</feature>
<evidence type="ECO:0000313" key="3">
    <source>
        <dbReference type="EMBL" id="CAA9426511.1"/>
    </source>
</evidence>
<name>A0A6J4PV48_9BURK</name>
<sequence>MKKASIRPLLAVTAACLLPPALHAQTTLQSPGGVLGESAAQPAGQPMSTPMGQSMDIPMSPAASISQPFPPVSTNFDERDGLRFRALAGIERDDNVTRTSVGKISDTITSYGVGLRYSKRLSQQQFVVDAEVDRFDFDELGVDYNTVNYSAAWLWRFGNRLEGIARADRRQFRDVTTSGVIPVGTVNRRTERNELVEGGYRLGAAWRALAGLQHTATSSSDPNSWDGNLNMTSVRVGGAWEFASGSSITARYRRGEGDYDNSPVTSDFKDNEIEGLVRWVFSPKTTIDARLAHLEREHDGAPARDFDGLVGSLSATWDATAKTRVIVGYARDLGSYLFGASGHQSSDRWYITPVWRVTEATSVNLRYEHETRNWEDVTGSIDAGRRDRFNILAAGVEWQAFRSVSIGAQYRNERRSSSLPFFNYRANVIGLTAKLTI</sequence>
<evidence type="ECO:0008006" key="4">
    <source>
        <dbReference type="Google" id="ProtNLM"/>
    </source>
</evidence>
<dbReference type="AlphaFoldDB" id="A0A6J4PV48"/>
<organism evidence="3">
    <name type="scientific">uncultured Ramlibacter sp</name>
    <dbReference type="NCBI Taxonomy" id="260755"/>
    <lineage>
        <taxon>Bacteria</taxon>
        <taxon>Pseudomonadati</taxon>
        <taxon>Pseudomonadota</taxon>
        <taxon>Betaproteobacteria</taxon>
        <taxon>Burkholderiales</taxon>
        <taxon>Comamonadaceae</taxon>
        <taxon>Ramlibacter</taxon>
        <taxon>environmental samples</taxon>
    </lineage>
</organism>
<keyword evidence="2" id="KW-0732">Signal</keyword>